<evidence type="ECO:0000313" key="1">
    <source>
        <dbReference type="EMBL" id="DAF58725.1"/>
    </source>
</evidence>
<protein>
    <submittedName>
        <fullName evidence="1">Uncharacterized protein</fullName>
    </submittedName>
</protein>
<accession>A0A8S5T5V5</accession>
<reference evidence="1" key="1">
    <citation type="journal article" date="2021" name="Proc. Natl. Acad. Sci. U.S.A.">
        <title>A Catalog of Tens of Thousands of Viruses from Human Metagenomes Reveals Hidden Associations with Chronic Diseases.</title>
        <authorList>
            <person name="Tisza M.J."/>
            <person name="Buck C.B."/>
        </authorList>
    </citation>
    <scope>NUCLEOTIDE SEQUENCE</scope>
    <source>
        <strain evidence="1">CtxMM9</strain>
    </source>
</reference>
<proteinExistence type="predicted"/>
<sequence>MRFIFHQPENKVVINFAEGRNVIVPFTFSMTFIGQLVQRLSNFFQSSGLGSRKEFVDFHQVSIFVSVHPNLHSLLPHFFFVPCLLT</sequence>
<dbReference type="EMBL" id="BK032759">
    <property type="protein sequence ID" value="DAF58725.1"/>
    <property type="molecule type" value="Genomic_DNA"/>
</dbReference>
<organism evidence="1">
    <name type="scientific">Siphoviridae sp. ctxMM9</name>
    <dbReference type="NCBI Taxonomy" id="2827973"/>
    <lineage>
        <taxon>Viruses</taxon>
        <taxon>Duplodnaviria</taxon>
        <taxon>Heunggongvirae</taxon>
        <taxon>Uroviricota</taxon>
        <taxon>Caudoviricetes</taxon>
    </lineage>
</organism>
<name>A0A8S5T5V5_9CAUD</name>